<accession>A0A9W4X670</accession>
<organism evidence="3 4">
    <name type="scientific">Funneliformis geosporum</name>
    <dbReference type="NCBI Taxonomy" id="1117311"/>
    <lineage>
        <taxon>Eukaryota</taxon>
        <taxon>Fungi</taxon>
        <taxon>Fungi incertae sedis</taxon>
        <taxon>Mucoromycota</taxon>
        <taxon>Glomeromycotina</taxon>
        <taxon>Glomeromycetes</taxon>
        <taxon>Glomerales</taxon>
        <taxon>Glomeraceae</taxon>
        <taxon>Funneliformis</taxon>
    </lineage>
</organism>
<sequence>AAHNLVEDCERLAEFFTGIREFRNARKELLAFNNQQEFDNNKQSLLTKITEAVNGLQMKTSNNSSIGGVCIIWNDFADSLNSEIENFRKDLELLKTGIERVPYNEMKELQKLLSDERKLQKEIEENERKARNEPDDNKKKQFIFLAAVENKLSGRNRPPRTTRTNPNPQGTGFGNGGGGSSTTTDPSTSYSNYSPNSNNNQDQKPFTEKYLKEILLGVI</sequence>
<keyword evidence="4" id="KW-1185">Reference proteome</keyword>
<reference evidence="3" key="1">
    <citation type="submission" date="2022-08" db="EMBL/GenBank/DDBJ databases">
        <authorList>
            <person name="Kallberg Y."/>
            <person name="Tangrot J."/>
            <person name="Rosling A."/>
        </authorList>
    </citation>
    <scope>NUCLEOTIDE SEQUENCE</scope>
    <source>
        <strain evidence="3">Wild A</strain>
    </source>
</reference>
<feature type="compositionally biased region" description="Low complexity" evidence="2">
    <location>
        <begin position="181"/>
        <end position="202"/>
    </location>
</feature>
<feature type="non-terminal residue" evidence="3">
    <location>
        <position position="219"/>
    </location>
</feature>
<comment type="caution">
    <text evidence="3">The sequence shown here is derived from an EMBL/GenBank/DDBJ whole genome shotgun (WGS) entry which is preliminary data.</text>
</comment>
<protein>
    <submittedName>
        <fullName evidence="3">9103_t:CDS:1</fullName>
    </submittedName>
</protein>
<feature type="compositionally biased region" description="Low complexity" evidence="2">
    <location>
        <begin position="155"/>
        <end position="170"/>
    </location>
</feature>
<proteinExistence type="predicted"/>
<evidence type="ECO:0000313" key="4">
    <source>
        <dbReference type="Proteomes" id="UP001153678"/>
    </source>
</evidence>
<feature type="coiled-coil region" evidence="1">
    <location>
        <begin position="77"/>
        <end position="133"/>
    </location>
</feature>
<evidence type="ECO:0000256" key="2">
    <source>
        <dbReference type="SAM" id="MobiDB-lite"/>
    </source>
</evidence>
<evidence type="ECO:0000256" key="1">
    <source>
        <dbReference type="SAM" id="Coils"/>
    </source>
</evidence>
<keyword evidence="1" id="KW-0175">Coiled coil</keyword>
<evidence type="ECO:0000313" key="3">
    <source>
        <dbReference type="EMBL" id="CAI2197840.1"/>
    </source>
</evidence>
<gene>
    <name evidence="3" type="ORF">FWILDA_LOCUS18276</name>
</gene>
<dbReference type="Proteomes" id="UP001153678">
    <property type="component" value="Unassembled WGS sequence"/>
</dbReference>
<feature type="region of interest" description="Disordered" evidence="2">
    <location>
        <begin position="151"/>
        <end position="205"/>
    </location>
</feature>
<feature type="compositionally biased region" description="Gly residues" evidence="2">
    <location>
        <begin position="171"/>
        <end position="180"/>
    </location>
</feature>
<feature type="non-terminal residue" evidence="3">
    <location>
        <position position="1"/>
    </location>
</feature>
<dbReference type="EMBL" id="CAMKVN010017193">
    <property type="protein sequence ID" value="CAI2197840.1"/>
    <property type="molecule type" value="Genomic_DNA"/>
</dbReference>
<dbReference type="OrthoDB" id="2418036at2759"/>
<name>A0A9W4X670_9GLOM</name>
<dbReference type="AlphaFoldDB" id="A0A9W4X670"/>